<feature type="region of interest" description="Disordered" evidence="1">
    <location>
        <begin position="128"/>
        <end position="162"/>
    </location>
</feature>
<reference evidence="2" key="1">
    <citation type="submission" date="2023-10" db="EMBL/GenBank/DDBJ databases">
        <authorList>
            <person name="Chen Y."/>
            <person name="Shah S."/>
            <person name="Dougan E. K."/>
            <person name="Thang M."/>
            <person name="Chan C."/>
        </authorList>
    </citation>
    <scope>NUCLEOTIDE SEQUENCE [LARGE SCALE GENOMIC DNA]</scope>
</reference>
<gene>
    <name evidence="2" type="ORF">PCOR1329_LOCUS53245</name>
</gene>
<accession>A0ABN9UZQ6</accession>
<keyword evidence="3" id="KW-1185">Reference proteome</keyword>
<protein>
    <submittedName>
        <fullName evidence="2">Uncharacterized protein</fullName>
    </submittedName>
</protein>
<organism evidence="2 3">
    <name type="scientific">Prorocentrum cordatum</name>
    <dbReference type="NCBI Taxonomy" id="2364126"/>
    <lineage>
        <taxon>Eukaryota</taxon>
        <taxon>Sar</taxon>
        <taxon>Alveolata</taxon>
        <taxon>Dinophyceae</taxon>
        <taxon>Prorocentrales</taxon>
        <taxon>Prorocentraceae</taxon>
        <taxon>Prorocentrum</taxon>
    </lineage>
</organism>
<evidence type="ECO:0000313" key="3">
    <source>
        <dbReference type="Proteomes" id="UP001189429"/>
    </source>
</evidence>
<feature type="non-terminal residue" evidence="2">
    <location>
        <position position="162"/>
    </location>
</feature>
<dbReference type="Proteomes" id="UP001189429">
    <property type="component" value="Unassembled WGS sequence"/>
</dbReference>
<feature type="non-terminal residue" evidence="2">
    <location>
        <position position="1"/>
    </location>
</feature>
<evidence type="ECO:0000256" key="1">
    <source>
        <dbReference type="SAM" id="MobiDB-lite"/>
    </source>
</evidence>
<name>A0ABN9UZQ6_9DINO</name>
<dbReference type="EMBL" id="CAUYUJ010016490">
    <property type="protein sequence ID" value="CAK0865816.1"/>
    <property type="molecule type" value="Genomic_DNA"/>
</dbReference>
<sequence>RALARRVEQSTSSLAQSSPFYGSACSLSLHGYSCGQLDEPMDILSPHGEETTSVQALRKALLSLGSDRSEADFPTDGGFSERVPLKVLILTQATHRLFEALEDGPTKVPAKRKQVVSGPWVPAEDVVKAGGATGKPAPFPSISRTEHRAQHAQLGDARGRQG</sequence>
<evidence type="ECO:0000313" key="2">
    <source>
        <dbReference type="EMBL" id="CAK0865816.1"/>
    </source>
</evidence>
<proteinExistence type="predicted"/>
<comment type="caution">
    <text evidence="2">The sequence shown here is derived from an EMBL/GenBank/DDBJ whole genome shotgun (WGS) entry which is preliminary data.</text>
</comment>